<dbReference type="InterPro" id="IPR011042">
    <property type="entry name" value="6-blade_b-propeller_TolB-like"/>
</dbReference>
<evidence type="ECO:0000256" key="1">
    <source>
        <dbReference type="ARBA" id="ARBA00022737"/>
    </source>
</evidence>
<reference evidence="2 3" key="1">
    <citation type="journal article" date="2019" name="Emerg. Microbes Infect.">
        <title>Comprehensive subspecies identification of 175 nontuberculous mycobacteria species based on 7547 genomic profiles.</title>
        <authorList>
            <person name="Matsumoto Y."/>
            <person name="Kinjo T."/>
            <person name="Motooka D."/>
            <person name="Nabeya D."/>
            <person name="Jung N."/>
            <person name="Uechi K."/>
            <person name="Horii T."/>
            <person name="Iida T."/>
            <person name="Fujita J."/>
            <person name="Nakamura S."/>
        </authorList>
    </citation>
    <scope>NUCLEOTIDE SEQUENCE [LARGE SCALE GENOMIC DNA]</scope>
    <source>
        <strain evidence="2 3">JCM 14738</strain>
    </source>
</reference>
<dbReference type="STRING" id="44010.AWC00_18710"/>
<gene>
    <name evidence="2" type="ORF">MCNS_24280</name>
</gene>
<dbReference type="OrthoDB" id="5240929at2"/>
<organism evidence="2 3">
    <name type="scientific">Mycobacterium conspicuum</name>
    <dbReference type="NCBI Taxonomy" id="44010"/>
    <lineage>
        <taxon>Bacteria</taxon>
        <taxon>Bacillati</taxon>
        <taxon>Actinomycetota</taxon>
        <taxon>Actinomycetes</taxon>
        <taxon>Mycobacteriales</taxon>
        <taxon>Mycobacteriaceae</taxon>
        <taxon>Mycobacterium</taxon>
    </lineage>
</organism>
<dbReference type="AlphaFoldDB" id="A0A1X1T3I6"/>
<dbReference type="InterPro" id="IPR050952">
    <property type="entry name" value="TRIM-NHL_E3_ligases"/>
</dbReference>
<proteinExistence type="predicted"/>
<dbReference type="Pfam" id="PF01436">
    <property type="entry name" value="NHL"/>
    <property type="match status" value="2"/>
</dbReference>
<dbReference type="RefSeq" id="WP_085234242.1">
    <property type="nucleotide sequence ID" value="NZ_AP022613.1"/>
</dbReference>
<protein>
    <submittedName>
        <fullName evidence="2">Uncharacterized protein</fullName>
    </submittedName>
</protein>
<dbReference type="GO" id="GO:0008270">
    <property type="term" value="F:zinc ion binding"/>
    <property type="evidence" value="ECO:0007669"/>
    <property type="project" value="UniProtKB-KW"/>
</dbReference>
<sequence length="728" mass="76961">MGNVLMDHGDPEKRIADLEAARRFEATAAAPSNKQMMKYAQLYMFGGMAGLGVIYMALFTIGALVGSETVAQVGSAVVLITFLLLAMPLFGVLRRRLNRDKKVLIDLGTDGLCVSARPGEVFPLGDLRLGRWTPEGYGGLTKGTALHLGGGRREFVLGGRDHRAARQTALNAKAVDGVDAWMWAADFDKLLAALGTTPKPAAQAPEAGQATRCLLIPNPMRMFSTSMFGMFKNTAKALQLNANPPRPSVAIEVGDEKISVHDLKRNALIASAPLAQVTATPAMCTRSMPRAGTQVTPVLVVGVPNAQRLTIECPDLAGAPGATWGGSTKLTYRFAWRGLAPAENDPEFVISDADWLVLVEKLGLADRLEDRAKANAAAPLAAPGQTPLARPKRKLWIYGVIIAVIMFVVVPAMMFGASMIWHQKQLKDEQLKANRELPFALPFTDLRMPHGVAVDAAGNVYVADTHTHRVLKLAAGSNTQTALPFTGLDLCDNNVDAAIAGVAADAAGNVYVSDSCHNRVVELPAGSNTQTVLPFKGLDSPQGVAVDSTGTVYVVDFSGGQVLKLAAGSSKQTPLPSPGKGITPDGNVAVDTAGNVYVGFSKSHYKRRSESYLLKLAPGSNSWTTVTSAPDNFGASFSTGEQDLAVDPAGNLYAITSTDTQGVWKLAPGSDTWIPLQGAPPLMDPLGLAVDTRGNVYVTDHLGSRATGAALPWEDDDAHGFVLKLPAG</sequence>
<keyword evidence="1" id="KW-0677">Repeat</keyword>
<dbReference type="InterPro" id="IPR001258">
    <property type="entry name" value="NHL_repeat"/>
</dbReference>
<evidence type="ECO:0000313" key="2">
    <source>
        <dbReference type="EMBL" id="BBZ39365.1"/>
    </source>
</evidence>
<accession>A0A1X1T3I6</accession>
<dbReference type="PROSITE" id="PS51125">
    <property type="entry name" value="NHL"/>
    <property type="match status" value="2"/>
</dbReference>
<keyword evidence="3" id="KW-1185">Reference proteome</keyword>
<dbReference type="PANTHER" id="PTHR24104:SF25">
    <property type="entry name" value="PROTEIN LIN-41"/>
    <property type="match status" value="1"/>
</dbReference>
<dbReference type="SUPFAM" id="SSF63829">
    <property type="entry name" value="Calcium-dependent phosphotriesterase"/>
    <property type="match status" value="1"/>
</dbReference>
<dbReference type="EMBL" id="AP022613">
    <property type="protein sequence ID" value="BBZ39365.1"/>
    <property type="molecule type" value="Genomic_DNA"/>
</dbReference>
<dbReference type="PANTHER" id="PTHR24104">
    <property type="entry name" value="E3 UBIQUITIN-PROTEIN LIGASE NHLRC1-RELATED"/>
    <property type="match status" value="1"/>
</dbReference>
<dbReference type="Gene3D" id="2.120.10.30">
    <property type="entry name" value="TolB, C-terminal domain"/>
    <property type="match status" value="1"/>
</dbReference>
<name>A0A1X1T3I6_9MYCO</name>
<evidence type="ECO:0000313" key="3">
    <source>
        <dbReference type="Proteomes" id="UP000467385"/>
    </source>
</evidence>
<dbReference type="Proteomes" id="UP000467385">
    <property type="component" value="Chromosome"/>
</dbReference>